<dbReference type="GO" id="GO:0000398">
    <property type="term" value="P:mRNA splicing, via spliceosome"/>
    <property type="evidence" value="ECO:0007669"/>
    <property type="project" value="InterPro"/>
</dbReference>
<dbReference type="GO" id="GO:0030620">
    <property type="term" value="F:U2 snRNA binding"/>
    <property type="evidence" value="ECO:0007669"/>
    <property type="project" value="InterPro"/>
</dbReference>
<gene>
    <name evidence="7" type="primary">LEA1</name>
    <name evidence="7" type="ORF">OHC33_003180</name>
</gene>
<dbReference type="PANTHER" id="PTHR10552:SF6">
    <property type="entry name" value="U2 SMALL NUCLEAR RIBONUCLEOPROTEIN A"/>
    <property type="match status" value="1"/>
</dbReference>
<dbReference type="Proteomes" id="UP001316803">
    <property type="component" value="Unassembled WGS sequence"/>
</dbReference>
<comment type="subcellular location">
    <subcellularLocation>
        <location evidence="1">Nucleus</location>
    </subcellularLocation>
</comment>
<keyword evidence="2" id="KW-0433">Leucine-rich repeat</keyword>
<keyword evidence="3" id="KW-0677">Repeat</keyword>
<dbReference type="SUPFAM" id="SSF52058">
    <property type="entry name" value="L domain-like"/>
    <property type="match status" value="1"/>
</dbReference>
<dbReference type="EMBL" id="JAKLMC020000006">
    <property type="protein sequence ID" value="KAK5955539.1"/>
    <property type="molecule type" value="Genomic_DNA"/>
</dbReference>
<accession>A0AAN8EH57</accession>
<dbReference type="PANTHER" id="PTHR10552">
    <property type="entry name" value="U2 SMALL NUCLEAR RIBONUCLEOPROTEIN A"/>
    <property type="match status" value="1"/>
</dbReference>
<sequence>MRLTADLINNSLSYLNPLKERELDLRGHKIPTIENLGVAGQHDAIDFTDNDLTSLGNFPLSPRLRTLLCARNRIASVDRRLGEQVPGLTTLMLGGNRVGELSDLEGLRGCGRLCHLVLVDNPVVKREHYRLYMIWSIPSLRFLDYERVRDLERREAKELFGTISEPSELAMKIRGVKSKIVDSGAATNGRVPSAGGGKAFRAVLTDTEKKRVQEMLQNAKSMAEIDRIEKDLAEGRVPKGAADADRMVS</sequence>
<name>A0AAN8EH57_9EURO</name>
<keyword evidence="8" id="KW-1185">Reference proteome</keyword>
<keyword evidence="4" id="KW-0539">Nucleus</keyword>
<dbReference type="FunFam" id="3.80.10.10:FF:000026">
    <property type="entry name" value="U2 small nuclear ribonucleoprotein A"/>
    <property type="match status" value="1"/>
</dbReference>
<dbReference type="AlphaFoldDB" id="A0AAN8EH57"/>
<comment type="caution">
    <text evidence="7">The sequence shown here is derived from an EMBL/GenBank/DDBJ whole genome shotgun (WGS) entry which is preliminary data.</text>
</comment>
<evidence type="ECO:0000313" key="7">
    <source>
        <dbReference type="EMBL" id="KAK5955539.1"/>
    </source>
</evidence>
<dbReference type="Gene3D" id="3.80.10.10">
    <property type="entry name" value="Ribonuclease Inhibitor"/>
    <property type="match status" value="1"/>
</dbReference>
<reference evidence="7 8" key="1">
    <citation type="submission" date="2022-12" db="EMBL/GenBank/DDBJ databases">
        <title>Genomic features and morphological characterization of a novel Knufia sp. strain isolated from spacecraft assembly facility.</title>
        <authorList>
            <person name="Teixeira M."/>
            <person name="Chander A.M."/>
            <person name="Stajich J.E."/>
            <person name="Venkateswaran K."/>
        </authorList>
    </citation>
    <scope>NUCLEOTIDE SEQUENCE [LARGE SCALE GENOMIC DNA]</scope>
    <source>
        <strain evidence="7 8">FJI-L2-BK-P2</strain>
    </source>
</reference>
<evidence type="ECO:0000256" key="5">
    <source>
        <dbReference type="ARBA" id="ARBA00024196"/>
    </source>
</evidence>
<evidence type="ECO:0000256" key="2">
    <source>
        <dbReference type="ARBA" id="ARBA00022614"/>
    </source>
</evidence>
<dbReference type="InterPro" id="IPR032675">
    <property type="entry name" value="LRR_dom_sf"/>
</dbReference>
<dbReference type="PROSITE" id="PS51450">
    <property type="entry name" value="LRR"/>
    <property type="match status" value="1"/>
</dbReference>
<dbReference type="Pfam" id="PF14580">
    <property type="entry name" value="LRR_9"/>
    <property type="match status" value="1"/>
</dbReference>
<comment type="similarity">
    <text evidence="5">Belongs to the U2 small nuclear ribonucleoprotein A family.</text>
</comment>
<dbReference type="GO" id="GO:0005686">
    <property type="term" value="C:U2 snRNP"/>
    <property type="evidence" value="ECO:0007669"/>
    <property type="project" value="TreeGrafter"/>
</dbReference>
<evidence type="ECO:0000256" key="6">
    <source>
        <dbReference type="ARBA" id="ARBA00024238"/>
    </source>
</evidence>
<dbReference type="InterPro" id="IPR001611">
    <property type="entry name" value="Leu-rich_rpt"/>
</dbReference>
<dbReference type="InterPro" id="IPR044640">
    <property type="entry name" value="RU2A"/>
</dbReference>
<organism evidence="7 8">
    <name type="scientific">Knufia fluminis</name>
    <dbReference type="NCBI Taxonomy" id="191047"/>
    <lineage>
        <taxon>Eukaryota</taxon>
        <taxon>Fungi</taxon>
        <taxon>Dikarya</taxon>
        <taxon>Ascomycota</taxon>
        <taxon>Pezizomycotina</taxon>
        <taxon>Eurotiomycetes</taxon>
        <taxon>Chaetothyriomycetidae</taxon>
        <taxon>Chaetothyriales</taxon>
        <taxon>Trichomeriaceae</taxon>
        <taxon>Knufia</taxon>
    </lineage>
</organism>
<evidence type="ECO:0000256" key="4">
    <source>
        <dbReference type="ARBA" id="ARBA00023242"/>
    </source>
</evidence>
<proteinExistence type="inferred from homology"/>
<evidence type="ECO:0000313" key="8">
    <source>
        <dbReference type="Proteomes" id="UP001316803"/>
    </source>
</evidence>
<protein>
    <recommendedName>
        <fullName evidence="6">U2 small nuclear ribonucleoprotein A'</fullName>
    </recommendedName>
</protein>
<evidence type="ECO:0000256" key="1">
    <source>
        <dbReference type="ARBA" id="ARBA00004123"/>
    </source>
</evidence>
<evidence type="ECO:0000256" key="3">
    <source>
        <dbReference type="ARBA" id="ARBA00022737"/>
    </source>
</evidence>